<evidence type="ECO:0008006" key="8">
    <source>
        <dbReference type="Google" id="ProtNLM"/>
    </source>
</evidence>
<dbReference type="SUPFAM" id="SSF50978">
    <property type="entry name" value="WD40 repeat-like"/>
    <property type="match status" value="1"/>
</dbReference>
<evidence type="ECO:0000256" key="3">
    <source>
        <dbReference type="PROSITE-ProRule" id="PRU00221"/>
    </source>
</evidence>
<dbReference type="AlphaFoldDB" id="A0A811JTJ5"/>
<dbReference type="Proteomes" id="UP000783686">
    <property type="component" value="Unassembled WGS sequence"/>
</dbReference>
<feature type="region of interest" description="Disordered" evidence="5">
    <location>
        <begin position="469"/>
        <end position="554"/>
    </location>
</feature>
<feature type="compositionally biased region" description="Acidic residues" evidence="5">
    <location>
        <begin position="507"/>
        <end position="521"/>
    </location>
</feature>
<evidence type="ECO:0000256" key="5">
    <source>
        <dbReference type="SAM" id="MobiDB-lite"/>
    </source>
</evidence>
<feature type="compositionally biased region" description="Basic and acidic residues" evidence="5">
    <location>
        <begin position="537"/>
        <end position="554"/>
    </location>
</feature>
<feature type="region of interest" description="Disordered" evidence="5">
    <location>
        <begin position="590"/>
        <end position="640"/>
    </location>
</feature>
<dbReference type="OrthoDB" id="17410at2759"/>
<keyword evidence="7" id="KW-1185">Reference proteome</keyword>
<dbReference type="EMBL" id="CAJFCW020000001">
    <property type="protein sequence ID" value="CAG9083116.1"/>
    <property type="molecule type" value="Genomic_DNA"/>
</dbReference>
<keyword evidence="2" id="KW-0677">Repeat</keyword>
<feature type="repeat" description="WD" evidence="3">
    <location>
        <begin position="244"/>
        <end position="287"/>
    </location>
</feature>
<dbReference type="Proteomes" id="UP000614601">
    <property type="component" value="Unassembled WGS sequence"/>
</dbReference>
<dbReference type="InterPro" id="IPR015943">
    <property type="entry name" value="WD40/YVTN_repeat-like_dom_sf"/>
</dbReference>
<keyword evidence="1 3" id="KW-0853">WD repeat</keyword>
<dbReference type="Gene3D" id="2.130.10.10">
    <property type="entry name" value="YVTN repeat-like/Quinoprotein amine dehydrogenase"/>
    <property type="match status" value="1"/>
</dbReference>
<dbReference type="Pfam" id="PF00400">
    <property type="entry name" value="WD40"/>
    <property type="match status" value="2"/>
</dbReference>
<dbReference type="PANTHER" id="PTHR13720">
    <property type="entry name" value="WD-40 REPEAT PROTEIN"/>
    <property type="match status" value="1"/>
</dbReference>
<dbReference type="EMBL" id="CAJFDH010000001">
    <property type="protein sequence ID" value="CAD5206785.1"/>
    <property type="molecule type" value="Genomic_DNA"/>
</dbReference>
<evidence type="ECO:0000313" key="7">
    <source>
        <dbReference type="Proteomes" id="UP000614601"/>
    </source>
</evidence>
<dbReference type="PANTHER" id="PTHR13720:SF33">
    <property type="entry name" value="HELP DOMAIN-CONTAINING PROTEIN"/>
    <property type="match status" value="1"/>
</dbReference>
<dbReference type="SMART" id="SM00320">
    <property type="entry name" value="WD40"/>
    <property type="match status" value="3"/>
</dbReference>
<dbReference type="InterPro" id="IPR050630">
    <property type="entry name" value="WD_repeat_EMAP"/>
</dbReference>
<name>A0A811JTJ5_9BILA</name>
<evidence type="ECO:0000313" key="6">
    <source>
        <dbReference type="EMBL" id="CAD5206785.1"/>
    </source>
</evidence>
<evidence type="ECO:0000256" key="1">
    <source>
        <dbReference type="ARBA" id="ARBA00022574"/>
    </source>
</evidence>
<reference evidence="6" key="1">
    <citation type="submission" date="2020-09" db="EMBL/GenBank/DDBJ databases">
        <authorList>
            <person name="Kikuchi T."/>
        </authorList>
    </citation>
    <scope>NUCLEOTIDE SEQUENCE</scope>
    <source>
        <strain evidence="6">SH1</strain>
    </source>
</reference>
<dbReference type="PROSITE" id="PS50082">
    <property type="entry name" value="WD_REPEATS_2"/>
    <property type="match status" value="1"/>
</dbReference>
<dbReference type="InterPro" id="IPR036322">
    <property type="entry name" value="WD40_repeat_dom_sf"/>
</dbReference>
<feature type="compositionally biased region" description="Polar residues" evidence="5">
    <location>
        <begin position="615"/>
        <end position="640"/>
    </location>
</feature>
<proteinExistence type="predicted"/>
<evidence type="ECO:0000256" key="2">
    <source>
        <dbReference type="ARBA" id="ARBA00022737"/>
    </source>
</evidence>
<sequence length="640" mass="72096">MILERNYKLAAKGLNAQGSERKYVFETAFARDPRTGLYGLLTFKNDVMQIWSIINYEQGLEMMLNRTIDVFDGALTDVWVGGWGDDLKILATTCFSSIYIMRPNEETEQLDIKKITISNVVYARLMNDKNTIISVTVDGTVCNHTLEGQLVLQSDGTETFTPSCMAVNPAGNFIAFGDSKGCVRIFDGSRLFLISKIESFFNSITQLGFVGNNQLVVGESRGDVQLYALEDLGSESTWNKVRRYCAHECNINRVAVCSASNGERFATASDDGTVCIWDVNKEEYLHRFSFDNEAVTSLSFSPDGLHLAASTDEANTYVYTVPEHGEFNEEQYFIPYEECTNSFWMLQGFTLFDAQNLRKQMGLYNEDEESLVFIKQKLNPDVQLRELYTEFAEEMAQKQREEEEEFREIREERERQNRLLTRKMAMDKMREEAQSEGLNFEEPELDPSDEKYLQELQDLQEDGEQLVEQSLAAQAGLSDISDSDSDAAKGSDDEAVLNNGKAQGSDNESDQGEGEGQEVTEEVTNQLWATDDEEEQPEKATQDDPANRTKTEEELRKIFDECIDTTADTTALETTQVLETTEVVEEAVVETEVTEEGMATPEDPEAMPTSEIIDTDQTQHTFGPDSTPTSPLFTDASPDN</sequence>
<protein>
    <recommendedName>
        <fullName evidence="8">WD_REPEATS_REGION domain-containing protein</fullName>
    </recommendedName>
</protein>
<evidence type="ECO:0000256" key="4">
    <source>
        <dbReference type="SAM" id="Coils"/>
    </source>
</evidence>
<comment type="caution">
    <text evidence="6">The sequence shown here is derived from an EMBL/GenBank/DDBJ whole genome shotgun (WGS) entry which is preliminary data.</text>
</comment>
<organism evidence="6 7">
    <name type="scientific">Bursaphelenchus okinawaensis</name>
    <dbReference type="NCBI Taxonomy" id="465554"/>
    <lineage>
        <taxon>Eukaryota</taxon>
        <taxon>Metazoa</taxon>
        <taxon>Ecdysozoa</taxon>
        <taxon>Nematoda</taxon>
        <taxon>Chromadorea</taxon>
        <taxon>Rhabditida</taxon>
        <taxon>Tylenchina</taxon>
        <taxon>Tylenchomorpha</taxon>
        <taxon>Aphelenchoidea</taxon>
        <taxon>Aphelenchoididae</taxon>
        <taxon>Bursaphelenchus</taxon>
    </lineage>
</organism>
<keyword evidence="4" id="KW-0175">Coiled coil</keyword>
<accession>A0A811JTJ5</accession>
<feature type="coiled-coil region" evidence="4">
    <location>
        <begin position="384"/>
        <end position="419"/>
    </location>
</feature>
<gene>
    <name evidence="6" type="ORF">BOKJ2_LOCUS1469</name>
</gene>
<dbReference type="InterPro" id="IPR001680">
    <property type="entry name" value="WD40_rpt"/>
</dbReference>